<protein>
    <submittedName>
        <fullName evidence="4">Uncharacterized protein</fullName>
    </submittedName>
</protein>
<dbReference type="PANTHER" id="PTHR35464:SF1">
    <property type="entry name" value="OS06G0115200 PROTEIN"/>
    <property type="match status" value="1"/>
</dbReference>
<gene>
    <name evidence="4" type="ORF">Agub_g9150</name>
</gene>
<dbReference type="AlphaFoldDB" id="A0AAD3DSU6"/>
<feature type="region of interest" description="Disordered" evidence="2">
    <location>
        <begin position="95"/>
        <end position="164"/>
    </location>
</feature>
<feature type="compositionally biased region" description="Low complexity" evidence="2">
    <location>
        <begin position="660"/>
        <end position="681"/>
    </location>
</feature>
<keyword evidence="3" id="KW-0812">Transmembrane</keyword>
<feature type="compositionally biased region" description="Low complexity" evidence="2">
    <location>
        <begin position="257"/>
        <end position="281"/>
    </location>
</feature>
<organism evidence="4 5">
    <name type="scientific">Astrephomene gubernaculifera</name>
    <dbReference type="NCBI Taxonomy" id="47775"/>
    <lineage>
        <taxon>Eukaryota</taxon>
        <taxon>Viridiplantae</taxon>
        <taxon>Chlorophyta</taxon>
        <taxon>core chlorophytes</taxon>
        <taxon>Chlorophyceae</taxon>
        <taxon>CS clade</taxon>
        <taxon>Chlamydomonadales</taxon>
        <taxon>Astrephomenaceae</taxon>
        <taxon>Astrephomene</taxon>
    </lineage>
</organism>
<keyword evidence="5" id="KW-1185">Reference proteome</keyword>
<evidence type="ECO:0000313" key="5">
    <source>
        <dbReference type="Proteomes" id="UP001054857"/>
    </source>
</evidence>
<dbReference type="SUPFAM" id="SSF50998">
    <property type="entry name" value="Quinoprotein alcohol dehydrogenase-like"/>
    <property type="match status" value="1"/>
</dbReference>
<keyword evidence="3" id="KW-0472">Membrane</keyword>
<feature type="region of interest" description="Disordered" evidence="2">
    <location>
        <begin position="936"/>
        <end position="967"/>
    </location>
</feature>
<feature type="region of interest" description="Disordered" evidence="2">
    <location>
        <begin position="743"/>
        <end position="776"/>
    </location>
</feature>
<feature type="coiled-coil region" evidence="1">
    <location>
        <begin position="172"/>
        <end position="199"/>
    </location>
</feature>
<proteinExistence type="predicted"/>
<keyword evidence="3" id="KW-1133">Transmembrane helix</keyword>
<dbReference type="Proteomes" id="UP001054857">
    <property type="component" value="Unassembled WGS sequence"/>
</dbReference>
<feature type="compositionally biased region" description="Low complexity" evidence="2">
    <location>
        <begin position="387"/>
        <end position="397"/>
    </location>
</feature>
<dbReference type="PANTHER" id="PTHR35464">
    <property type="entry name" value="OS06G0115200 PROTEIN"/>
    <property type="match status" value="1"/>
</dbReference>
<dbReference type="EMBL" id="BMAR01000018">
    <property type="protein sequence ID" value="GFR47430.1"/>
    <property type="molecule type" value="Genomic_DNA"/>
</dbReference>
<feature type="compositionally biased region" description="Low complexity" evidence="2">
    <location>
        <begin position="751"/>
        <end position="773"/>
    </location>
</feature>
<feature type="compositionally biased region" description="Low complexity" evidence="2">
    <location>
        <begin position="142"/>
        <end position="152"/>
    </location>
</feature>
<feature type="compositionally biased region" description="Pro residues" evidence="2">
    <location>
        <begin position="153"/>
        <end position="162"/>
    </location>
</feature>
<reference evidence="4 5" key="1">
    <citation type="journal article" date="2021" name="Sci. Rep.">
        <title>Genome sequencing of the multicellular alga Astrephomene provides insights into convergent evolution of germ-soma differentiation.</title>
        <authorList>
            <person name="Yamashita S."/>
            <person name="Yamamoto K."/>
            <person name="Matsuzaki R."/>
            <person name="Suzuki S."/>
            <person name="Yamaguchi H."/>
            <person name="Hirooka S."/>
            <person name="Minakuchi Y."/>
            <person name="Miyagishima S."/>
            <person name="Kawachi M."/>
            <person name="Toyoda A."/>
            <person name="Nozaki H."/>
        </authorList>
    </citation>
    <scope>NUCLEOTIDE SEQUENCE [LARGE SCALE GENOMIC DNA]</scope>
    <source>
        <strain evidence="4 5">NIES-4017</strain>
    </source>
</reference>
<evidence type="ECO:0000313" key="4">
    <source>
        <dbReference type="EMBL" id="GFR47430.1"/>
    </source>
</evidence>
<dbReference type="InterPro" id="IPR045288">
    <property type="entry name" value="At1g75140-like"/>
</dbReference>
<feature type="transmembrane region" description="Helical" evidence="3">
    <location>
        <begin position="9"/>
        <end position="28"/>
    </location>
</feature>
<evidence type="ECO:0000256" key="1">
    <source>
        <dbReference type="SAM" id="Coils"/>
    </source>
</evidence>
<sequence length="967" mass="98148">MKPARLSSAYVLPVVLQVLFFATIFIAVQSVDVSNDLGEASGDEGTCTWASKPDQSEGSGSCTVLEEQPPPTESSVLSDVKAAILPEVLASCETSSGASSCSAPGPGQDTANSATGDDNLIEQPISTTSPVPGNAAAHETNSSSDAASASLAPAPPSSPAPATPATITTEELSRLQALHLQARQAVELLNQELARIERRIAALTPGGGAGFVGTGGFISGADFTSMATSGLTTTAGLAGEWFRHFTRRWALQLALPSSSSTTSDSSAPASDANFPAETATPTPTPAPSPAAAAAILPTRVTCVFPFETPAQGADGSSSGQVQYILAGDAGGMVYLLRPADGSLLAAAPSGTPSAVTACAAFPVRKTESTVVTGHANGQTRSFAVHLQPAAAAQQQQQESGEHPVQGKQQKRRGGGAGMTGGGGGGPIAPAGAYASAVVVLRHVVESMPAGAVGWPLVKEEGAAVSAAAAEEGASGEVAAAAVAAQEDAAAAEEAVKEAKAPAAVATTVGSGPAPITHILPYRLGNKPGGRRHVLVLDGSGNLRLDRDNGTVRFWAPTNDTQLAVRFAGTYAVMLSATAATVINTLQPRAPRRYTCQHLNGSRLLAASFDGHRLFRGYGLTDRGEVLSLITPHESRMHLCKAHPISPLPWHLMQALAPLQQQQPFDSTSNSTTQPPSAAAPSSPAPRGPLLSLTPLRGYLLVTHGSSLTLLNSTGNIRAAGLPALATSSGQELVNTAQVQTLLAVPPPPPATTDSGSAPPAAAPAAALAPAATTPAPPPPPPLIISVAPLSQVVVVVTQAAGEAQPSSGGAQQEKDSGSEANRSTSVGGTVEGAAVEGAAGGAVSSSSSGSVVLLLESRLPRMAGGANGSKMWSQPIFIVAMILVGLYQFWKMSKGRNHRARAGSLAGRVGLRSRRGYGVAGTDPYGDAKDYLYGGEGRVPLQPRSALRRGRSDRPAGRSVSYEDDSY</sequence>
<evidence type="ECO:0000256" key="3">
    <source>
        <dbReference type="SAM" id="Phobius"/>
    </source>
</evidence>
<feature type="region of interest" description="Disordered" evidence="2">
    <location>
        <begin position="386"/>
        <end position="423"/>
    </location>
</feature>
<keyword evidence="1" id="KW-0175">Coiled coil</keyword>
<dbReference type="InterPro" id="IPR011047">
    <property type="entry name" value="Quinoprotein_ADH-like_sf"/>
</dbReference>
<feature type="region of interest" description="Disordered" evidence="2">
    <location>
        <begin position="660"/>
        <end position="688"/>
    </location>
</feature>
<feature type="region of interest" description="Disordered" evidence="2">
    <location>
        <begin position="801"/>
        <end position="827"/>
    </location>
</feature>
<feature type="compositionally biased region" description="Low complexity" evidence="2">
    <location>
        <begin position="95"/>
        <end position="107"/>
    </location>
</feature>
<feature type="region of interest" description="Disordered" evidence="2">
    <location>
        <begin position="40"/>
        <end position="76"/>
    </location>
</feature>
<accession>A0AAD3DSU6</accession>
<name>A0AAD3DSU6_9CHLO</name>
<feature type="transmembrane region" description="Helical" evidence="3">
    <location>
        <begin position="871"/>
        <end position="890"/>
    </location>
</feature>
<comment type="caution">
    <text evidence="4">The sequence shown here is derived from an EMBL/GenBank/DDBJ whole genome shotgun (WGS) entry which is preliminary data.</text>
</comment>
<feature type="region of interest" description="Disordered" evidence="2">
    <location>
        <begin position="257"/>
        <end position="290"/>
    </location>
</feature>
<evidence type="ECO:0000256" key="2">
    <source>
        <dbReference type="SAM" id="MobiDB-lite"/>
    </source>
</evidence>
<feature type="compositionally biased region" description="Gly residues" evidence="2">
    <location>
        <begin position="414"/>
        <end position="423"/>
    </location>
</feature>